<name>A0ACB7XMZ9_9ERIC</name>
<gene>
    <name evidence="1" type="ORF">Vadar_000739</name>
</gene>
<dbReference type="Proteomes" id="UP000828048">
    <property type="component" value="Chromosome 1"/>
</dbReference>
<organism evidence="1 2">
    <name type="scientific">Vaccinium darrowii</name>
    <dbReference type="NCBI Taxonomy" id="229202"/>
    <lineage>
        <taxon>Eukaryota</taxon>
        <taxon>Viridiplantae</taxon>
        <taxon>Streptophyta</taxon>
        <taxon>Embryophyta</taxon>
        <taxon>Tracheophyta</taxon>
        <taxon>Spermatophyta</taxon>
        <taxon>Magnoliopsida</taxon>
        <taxon>eudicotyledons</taxon>
        <taxon>Gunneridae</taxon>
        <taxon>Pentapetalae</taxon>
        <taxon>asterids</taxon>
        <taxon>Ericales</taxon>
        <taxon>Ericaceae</taxon>
        <taxon>Vaccinioideae</taxon>
        <taxon>Vaccinieae</taxon>
        <taxon>Vaccinium</taxon>
    </lineage>
</organism>
<proteinExistence type="predicted"/>
<protein>
    <submittedName>
        <fullName evidence="1">Uncharacterized protein</fullName>
    </submittedName>
</protein>
<evidence type="ECO:0000313" key="2">
    <source>
        <dbReference type="Proteomes" id="UP000828048"/>
    </source>
</evidence>
<sequence>MSLNCKHSRSNSKFSSSLKLKKSKEPLHESDRVWKWRTLLLFLCLLGAAIIGFIWVFSGLNDGTSKDETLNLPQDKDRGLLEHFNVSKGQFHDSASLFHGSDQKMPLQCAKNVRDEMLPINVACAMKGMCSEKQGFASQHGVIAENVEFRDQCPFWEEDVPRKRGLYLPEDNSLSSASCSMSTAASDDQSCQKRKAFGARVKEQCQSFSFCSVNACWWIFLVVILSCLMPCLCQKLLGNEKWKLFQQQLPPLQRQQQPVRTSSKSTGNWRLNFLIGFVIAGVLFSGFLYWYISTVDVSKRKDMLANMCEERARMLQDQFNVSMNHVHALAIFVSTFHHGKEPSAIDQKTFGGYTERTAFKRPLTSGVAYALRVLHADREEFEKEHGWTIKKMETEDQTLIQDCDPENLDPSPPQDEYAPVIFSQETVSHIVSIDMMSGKFHLPTPGINLMITSVANNNYLPTHLPPDATPEQRINATVGYLGASYDVPSLVEKLLVLHQLASKQIIVVHVYDTTNKNEPIKMYGPDDVIDTGLLHISTLEFGDPARKHEMQCRFKQKPTLNWTAIMASGGALIITFLLFHIFNAARLRIAKVEHDYREMMELKHRAEAADVAKTQGLFFPGRRDRQIHS</sequence>
<keyword evidence="2" id="KW-1185">Reference proteome</keyword>
<reference evidence="1 2" key="1">
    <citation type="journal article" date="2021" name="Hortic Res">
        <title>High-quality reference genome and annotation aids understanding of berry development for evergreen blueberry (Vaccinium darrowii).</title>
        <authorList>
            <person name="Yu J."/>
            <person name="Hulse-Kemp A.M."/>
            <person name="Babiker E."/>
            <person name="Staton M."/>
        </authorList>
    </citation>
    <scope>NUCLEOTIDE SEQUENCE [LARGE SCALE GENOMIC DNA]</scope>
    <source>
        <strain evidence="2">cv. NJ 8807/NJ 8810</strain>
        <tissue evidence="1">Young leaf</tissue>
    </source>
</reference>
<dbReference type="EMBL" id="CM037151">
    <property type="protein sequence ID" value="KAH7842040.1"/>
    <property type="molecule type" value="Genomic_DNA"/>
</dbReference>
<comment type="caution">
    <text evidence="1">The sequence shown here is derived from an EMBL/GenBank/DDBJ whole genome shotgun (WGS) entry which is preliminary data.</text>
</comment>
<accession>A0ACB7XMZ9</accession>
<evidence type="ECO:0000313" key="1">
    <source>
        <dbReference type="EMBL" id="KAH7842040.1"/>
    </source>
</evidence>